<dbReference type="InterPro" id="IPR023390">
    <property type="entry name" value="Phage_M13_G8P_capsid_dom_sf"/>
</dbReference>
<dbReference type="GeneID" id="29946515"/>
<gene>
    <name evidence="1" type="ORF">C9J27_18970</name>
</gene>
<protein>
    <submittedName>
        <fullName evidence="1">Uncharacterized protein</fullName>
    </submittedName>
</protein>
<sequence>MNNIKNILASKKTAAGLLVASAVCSTSAFAADPATGADAAFAQVAALVTKFETAAWPIVISITVAVIGISLFKKFSKKAAS</sequence>
<comment type="caution">
    <text evidence="1">The sequence shown here is derived from an EMBL/GenBank/DDBJ whole genome shotgun (WGS) entry which is preliminary data.</text>
</comment>
<dbReference type="EMBL" id="PYNF01000021">
    <property type="protein sequence ID" value="PSU95081.1"/>
    <property type="molecule type" value="Genomic_DNA"/>
</dbReference>
<dbReference type="Gene3D" id="1.20.5.80">
    <property type="match status" value="1"/>
</dbReference>
<organism evidence="1 2">
    <name type="scientific">Photobacterium kishitanii</name>
    <dbReference type="NCBI Taxonomy" id="318456"/>
    <lineage>
        <taxon>Bacteria</taxon>
        <taxon>Pseudomonadati</taxon>
        <taxon>Pseudomonadota</taxon>
        <taxon>Gammaproteobacteria</taxon>
        <taxon>Vibrionales</taxon>
        <taxon>Vibrionaceae</taxon>
        <taxon>Photobacterium</taxon>
    </lineage>
</organism>
<evidence type="ECO:0000313" key="1">
    <source>
        <dbReference type="EMBL" id="PSU95081.1"/>
    </source>
</evidence>
<name>A0A0B7JCD1_9GAMM</name>
<dbReference type="InterPro" id="IPR008020">
    <property type="entry name" value="G8P"/>
</dbReference>
<reference evidence="1 2" key="1">
    <citation type="submission" date="2018-01" db="EMBL/GenBank/DDBJ databases">
        <title>Whole genome sequencing of Histamine producing bacteria.</title>
        <authorList>
            <person name="Butler K."/>
        </authorList>
    </citation>
    <scope>NUCLEOTIDE SEQUENCE [LARGE SCALE GENOMIC DNA]</scope>
    <source>
        <strain evidence="1 2">FS-7.2</strain>
    </source>
</reference>
<dbReference type="PIRSF" id="PIRSF004117">
    <property type="entry name" value="Phage_coat_B"/>
    <property type="match status" value="1"/>
</dbReference>
<dbReference type="AlphaFoldDB" id="A0A0B7JCD1"/>
<dbReference type="RefSeq" id="WP_054262126.1">
    <property type="nucleotide sequence ID" value="NZ_JAUZMV010000002.1"/>
</dbReference>
<accession>A0A0B7JCD1</accession>
<evidence type="ECO:0000313" key="2">
    <source>
        <dbReference type="Proteomes" id="UP000241426"/>
    </source>
</evidence>
<dbReference type="Proteomes" id="UP000241426">
    <property type="component" value="Unassembled WGS sequence"/>
</dbReference>
<dbReference type="SUPFAM" id="SSF57987">
    <property type="entry name" value="Inovirus (filamentous phage) major coat protein"/>
    <property type="match status" value="1"/>
</dbReference>
<accession>A0A2T3KDY1</accession>
<dbReference type="Pfam" id="PF19199">
    <property type="entry name" value="Phage_coatGP8"/>
    <property type="match status" value="1"/>
</dbReference>
<proteinExistence type="predicted"/>